<evidence type="ECO:0000256" key="1">
    <source>
        <dbReference type="SAM" id="SignalP"/>
    </source>
</evidence>
<evidence type="ECO:0000313" key="2">
    <source>
        <dbReference type="EMBL" id="KAK1759900.1"/>
    </source>
</evidence>
<gene>
    <name evidence="2" type="ORF">QBC47DRAFT_294018</name>
</gene>
<dbReference type="EMBL" id="MU839828">
    <property type="protein sequence ID" value="KAK1759900.1"/>
    <property type="molecule type" value="Genomic_DNA"/>
</dbReference>
<feature type="non-terminal residue" evidence="2">
    <location>
        <position position="218"/>
    </location>
</feature>
<name>A0AAJ0FG97_9PEZI</name>
<sequence>MYRARPFWALLALLAASTWAQDDAQGDATGDAAQTDECSCTGLDYTNGGSYLIDGNSEASFTFTSEFDGNCFDASIVPILISPEGYGYTCSAIQSSLVRVEQVSTCNIGYADMNDGSWAIVIQSPDQGFVVQREFNLTAGGVATTVVVTTTWISETETYYADPEVVTGDCYSDTDTVFQYIPGPTTYFESTITRWSTVGAQTQYYQTTITQWAYCHWP</sequence>
<evidence type="ECO:0000313" key="3">
    <source>
        <dbReference type="Proteomes" id="UP001239445"/>
    </source>
</evidence>
<comment type="caution">
    <text evidence="2">The sequence shown here is derived from an EMBL/GenBank/DDBJ whole genome shotgun (WGS) entry which is preliminary data.</text>
</comment>
<organism evidence="2 3">
    <name type="scientific">Echria macrotheca</name>
    <dbReference type="NCBI Taxonomy" id="438768"/>
    <lineage>
        <taxon>Eukaryota</taxon>
        <taxon>Fungi</taxon>
        <taxon>Dikarya</taxon>
        <taxon>Ascomycota</taxon>
        <taxon>Pezizomycotina</taxon>
        <taxon>Sordariomycetes</taxon>
        <taxon>Sordariomycetidae</taxon>
        <taxon>Sordariales</taxon>
        <taxon>Schizotheciaceae</taxon>
        <taxon>Echria</taxon>
    </lineage>
</organism>
<feature type="chain" id="PRO_5042459932" evidence="1">
    <location>
        <begin position="21"/>
        <end position="218"/>
    </location>
</feature>
<proteinExistence type="predicted"/>
<keyword evidence="3" id="KW-1185">Reference proteome</keyword>
<reference evidence="2" key="1">
    <citation type="submission" date="2023-06" db="EMBL/GenBank/DDBJ databases">
        <title>Genome-scale phylogeny and comparative genomics of the fungal order Sordariales.</title>
        <authorList>
            <consortium name="Lawrence Berkeley National Laboratory"/>
            <person name="Hensen N."/>
            <person name="Bonometti L."/>
            <person name="Westerberg I."/>
            <person name="Brannstrom I.O."/>
            <person name="Guillou S."/>
            <person name="Cros-Aarteil S."/>
            <person name="Calhoun S."/>
            <person name="Haridas S."/>
            <person name="Kuo A."/>
            <person name="Mondo S."/>
            <person name="Pangilinan J."/>
            <person name="Riley R."/>
            <person name="Labutti K."/>
            <person name="Andreopoulos B."/>
            <person name="Lipzen A."/>
            <person name="Chen C."/>
            <person name="Yanf M."/>
            <person name="Daum C."/>
            <person name="Ng V."/>
            <person name="Clum A."/>
            <person name="Steindorff A."/>
            <person name="Ohm R."/>
            <person name="Martin F."/>
            <person name="Silar P."/>
            <person name="Natvig D."/>
            <person name="Lalanne C."/>
            <person name="Gautier V."/>
            <person name="Ament-Velasquez S.L."/>
            <person name="Kruys A."/>
            <person name="Hutchinson M.I."/>
            <person name="Powell A.J."/>
            <person name="Barry K."/>
            <person name="Miller A.N."/>
            <person name="Grigoriev I.V."/>
            <person name="Debuchy R."/>
            <person name="Gladieux P."/>
            <person name="Thoren M.H."/>
            <person name="Johannesson H."/>
        </authorList>
    </citation>
    <scope>NUCLEOTIDE SEQUENCE</scope>
    <source>
        <strain evidence="2">PSN4</strain>
    </source>
</reference>
<dbReference type="AlphaFoldDB" id="A0AAJ0FG97"/>
<protein>
    <submittedName>
        <fullName evidence="2">Uncharacterized protein</fullName>
    </submittedName>
</protein>
<keyword evidence="1" id="KW-0732">Signal</keyword>
<feature type="signal peptide" evidence="1">
    <location>
        <begin position="1"/>
        <end position="20"/>
    </location>
</feature>
<accession>A0AAJ0FG97</accession>
<dbReference type="Proteomes" id="UP001239445">
    <property type="component" value="Unassembled WGS sequence"/>
</dbReference>